<evidence type="ECO:0000259" key="3">
    <source>
        <dbReference type="PROSITE" id="PS51729"/>
    </source>
</evidence>
<comment type="caution">
    <text evidence="4">The sequence shown here is derived from an EMBL/GenBank/DDBJ whole genome shotgun (WGS) entry which is preliminary data.</text>
</comment>
<reference evidence="4" key="1">
    <citation type="journal article" date="2014" name="Int. J. Syst. Evol. Microbiol.">
        <title>Complete genome sequence of Corynebacterium casei LMG S-19264T (=DSM 44701T), isolated from a smear-ripened cheese.</title>
        <authorList>
            <consortium name="US DOE Joint Genome Institute (JGI-PGF)"/>
            <person name="Walter F."/>
            <person name="Albersmeier A."/>
            <person name="Kalinowski J."/>
            <person name="Ruckert C."/>
        </authorList>
    </citation>
    <scope>NUCLEOTIDE SEQUENCE</scope>
    <source>
        <strain evidence="4">KCTC 32513</strain>
    </source>
</reference>
<evidence type="ECO:0000256" key="2">
    <source>
        <dbReference type="ARBA" id="ARBA00022977"/>
    </source>
</evidence>
<organism evidence="4 5">
    <name type="scientific">Algimonas arctica</name>
    <dbReference type="NCBI Taxonomy" id="1479486"/>
    <lineage>
        <taxon>Bacteria</taxon>
        <taxon>Pseudomonadati</taxon>
        <taxon>Pseudomonadota</taxon>
        <taxon>Alphaproteobacteria</taxon>
        <taxon>Maricaulales</taxon>
        <taxon>Robiginitomaculaceae</taxon>
        <taxon>Algimonas</taxon>
    </lineage>
</organism>
<dbReference type="SUPFAM" id="SSF51391">
    <property type="entry name" value="Thiamin phosphate synthase"/>
    <property type="match status" value="1"/>
</dbReference>
<dbReference type="SUPFAM" id="SSF55729">
    <property type="entry name" value="Acyl-CoA N-acyltransferases (Nat)"/>
    <property type="match status" value="1"/>
</dbReference>
<dbReference type="CDD" id="cd00564">
    <property type="entry name" value="TMP_TenI"/>
    <property type="match status" value="1"/>
</dbReference>
<dbReference type="InterPro" id="IPR036206">
    <property type="entry name" value="ThiamineP_synth_sf"/>
</dbReference>
<dbReference type="PANTHER" id="PTHR20857">
    <property type="entry name" value="THIAMINE-PHOSPHATE PYROPHOSPHORYLASE"/>
    <property type="match status" value="1"/>
</dbReference>
<dbReference type="GO" id="GO:0005737">
    <property type="term" value="C:cytoplasm"/>
    <property type="evidence" value="ECO:0007669"/>
    <property type="project" value="TreeGrafter"/>
</dbReference>
<dbReference type="AlphaFoldDB" id="A0A8J3CMI9"/>
<dbReference type="Pfam" id="PF02581">
    <property type="entry name" value="TMP-TENI"/>
    <property type="match status" value="1"/>
</dbReference>
<keyword evidence="2" id="KW-0784">Thiamine biosynthesis</keyword>
<dbReference type="CDD" id="cd04301">
    <property type="entry name" value="NAT_SF"/>
    <property type="match status" value="1"/>
</dbReference>
<dbReference type="InterPro" id="IPR031165">
    <property type="entry name" value="GNAT_YJDJ"/>
</dbReference>
<dbReference type="PANTHER" id="PTHR20857:SF15">
    <property type="entry name" value="THIAMINE-PHOSPHATE SYNTHASE"/>
    <property type="match status" value="1"/>
</dbReference>
<proteinExistence type="predicted"/>
<dbReference type="InterPro" id="IPR022998">
    <property type="entry name" value="ThiamineP_synth_TenI"/>
</dbReference>
<gene>
    <name evidence="4" type="ORF">GCM10009069_07240</name>
</gene>
<dbReference type="Proteomes" id="UP000634004">
    <property type="component" value="Unassembled WGS sequence"/>
</dbReference>
<comment type="pathway">
    <text evidence="1">Cofactor biosynthesis; thiamine diphosphate biosynthesis.</text>
</comment>
<dbReference type="InterPro" id="IPR013785">
    <property type="entry name" value="Aldolase_TIM"/>
</dbReference>
<reference evidence="4" key="2">
    <citation type="submission" date="2020-09" db="EMBL/GenBank/DDBJ databases">
        <authorList>
            <person name="Sun Q."/>
            <person name="Kim S."/>
        </authorList>
    </citation>
    <scope>NUCLEOTIDE SEQUENCE</scope>
    <source>
        <strain evidence="4">KCTC 32513</strain>
    </source>
</reference>
<accession>A0A8J3CMI9</accession>
<dbReference type="GO" id="GO:0004789">
    <property type="term" value="F:thiamine-phosphate diphosphorylase activity"/>
    <property type="evidence" value="ECO:0007669"/>
    <property type="project" value="TreeGrafter"/>
</dbReference>
<feature type="domain" description="N-acetyltransferase" evidence="3">
    <location>
        <begin position="216"/>
        <end position="304"/>
    </location>
</feature>
<dbReference type="GO" id="GO:0009228">
    <property type="term" value="P:thiamine biosynthetic process"/>
    <property type="evidence" value="ECO:0007669"/>
    <property type="project" value="UniProtKB-KW"/>
</dbReference>
<evidence type="ECO:0000256" key="1">
    <source>
        <dbReference type="ARBA" id="ARBA00004948"/>
    </source>
</evidence>
<dbReference type="Gene3D" id="3.20.20.70">
    <property type="entry name" value="Aldolase class I"/>
    <property type="match status" value="1"/>
</dbReference>
<evidence type="ECO:0000313" key="5">
    <source>
        <dbReference type="Proteomes" id="UP000634004"/>
    </source>
</evidence>
<dbReference type="EMBL" id="BMZH01000002">
    <property type="protein sequence ID" value="GHA86588.1"/>
    <property type="molecule type" value="Genomic_DNA"/>
</dbReference>
<dbReference type="Pfam" id="PF14542">
    <property type="entry name" value="Acetyltransf_CG"/>
    <property type="match status" value="1"/>
</dbReference>
<keyword evidence="5" id="KW-1185">Reference proteome</keyword>
<dbReference type="PROSITE" id="PS51729">
    <property type="entry name" value="GNAT_YJDJ"/>
    <property type="match status" value="1"/>
</dbReference>
<dbReference type="Gene3D" id="3.40.630.30">
    <property type="match status" value="1"/>
</dbReference>
<protein>
    <recommendedName>
        <fullName evidence="3">N-acetyltransferase domain-containing protein</fullName>
    </recommendedName>
</protein>
<name>A0A8J3CMI9_9PROT</name>
<sequence length="305" mass="32330">MVPLVKTAAAFSGSQLNPLVLMSDPIRTPDLLALAAHMPPRSALIYRHFGAPGLETRLRRVTASRGVQFLIGNDPQLAAACGADGVHFTRSTPGTTLQQWRWIKPDWIISAAGTKVELDTRPVETLDALFLSPVFASNSPSAGTAIGVDALRVLTRLYACPIFALGGINSDNAATLIGSGIAGIAAIDGFATALRTQNMNAPIHAKPDGFVTVTKQEDDDLITFTADVMGETATGELTLRRVSDDVWNADHTGVPKAIGGRGVGKALVRAMVEDARLHGYRVIPGCPFVAKLFERKPDWAKGVAA</sequence>
<evidence type="ECO:0000313" key="4">
    <source>
        <dbReference type="EMBL" id="GHA86588.1"/>
    </source>
</evidence>
<dbReference type="InterPro" id="IPR016181">
    <property type="entry name" value="Acyl_CoA_acyltransferase"/>
</dbReference>